<name>R6X0L7_9FIRM</name>
<dbReference type="RefSeq" id="WP_021720714.1">
    <property type="nucleotide sequence ID" value="NZ_FR892812.1"/>
</dbReference>
<dbReference type="Proteomes" id="UP000014937">
    <property type="component" value="Unassembled WGS sequence"/>
</dbReference>
<sequence length="318" mass="34142">MKDLMKKIQAQALDSQPCYLVVLIESEGSTPRTSGAYMLVGEKGLLYGTIGGGGMEYAAQQLAQQRLQNGGGSFVKTFDLSPAAGMACGGSCQVQFCYLPVGEETGDLAEEALSAMKQHAPWWFLLPLGEGNALPQIKKDLQLAGHRGVVDIDGCAYYAEQFDYDGAVYVFGAGHVARELVPLLSHLGFKCIVLDDRAEFADAAAFPQAERVQQVDFTKLQEVCSLTAKDYAVVMTRGHVHDANVERYLLTTPVGYIGIMGSKNKAAMARAALLADGYSEQQLARVITPIGIDIGSETPAEIAVSIAAQLIQTRAERI</sequence>
<comment type="caution">
    <text evidence="3">The sequence shown here is derived from an EMBL/GenBank/DDBJ whole genome shotgun (WGS) entry which is preliminary data.</text>
</comment>
<organism evidence="3 4">
    <name type="scientific">Phascolarctobacterium succinatutens CAG:287</name>
    <dbReference type="NCBI Taxonomy" id="1263101"/>
    <lineage>
        <taxon>Bacteria</taxon>
        <taxon>Bacillati</taxon>
        <taxon>Bacillota</taxon>
        <taxon>Negativicutes</taxon>
        <taxon>Acidaminococcales</taxon>
        <taxon>Acidaminococcaceae</taxon>
        <taxon>Phascolarctobacterium</taxon>
    </lineage>
</organism>
<evidence type="ECO:0000313" key="4">
    <source>
        <dbReference type="Proteomes" id="UP000014937"/>
    </source>
</evidence>
<feature type="domain" description="XdhC- CoxI" evidence="1">
    <location>
        <begin position="15"/>
        <end position="75"/>
    </location>
</feature>
<evidence type="ECO:0000313" key="3">
    <source>
        <dbReference type="EMBL" id="CDD09851.1"/>
    </source>
</evidence>
<dbReference type="InterPro" id="IPR003777">
    <property type="entry name" value="XdhC_CoxI"/>
</dbReference>
<dbReference type="Pfam" id="PF02625">
    <property type="entry name" value="XdhC_CoxI"/>
    <property type="match status" value="1"/>
</dbReference>
<evidence type="ECO:0000259" key="2">
    <source>
        <dbReference type="Pfam" id="PF13478"/>
    </source>
</evidence>
<proteinExistence type="predicted"/>
<dbReference type="EMBL" id="CBGL010000017">
    <property type="protein sequence ID" value="CDD09851.1"/>
    <property type="molecule type" value="Genomic_DNA"/>
</dbReference>
<dbReference type="PANTHER" id="PTHR30388">
    <property type="entry name" value="ALDEHYDE OXIDOREDUCTASE MOLYBDENUM COFACTOR ASSEMBLY PROTEIN"/>
    <property type="match status" value="1"/>
</dbReference>
<reference evidence="3" key="1">
    <citation type="submission" date="2012-11" db="EMBL/GenBank/DDBJ databases">
        <title>Dependencies among metagenomic species, viruses, plasmids and units of genetic variation.</title>
        <authorList>
            <person name="Nielsen H.B."/>
            <person name="Almeida M."/>
            <person name="Juncker A.S."/>
            <person name="Rasmussen S."/>
            <person name="Li J."/>
            <person name="Sunagawa S."/>
            <person name="Plichta D."/>
            <person name="Gautier L."/>
            <person name="Le Chatelier E."/>
            <person name="Peletier E."/>
            <person name="Bonde I."/>
            <person name="Nielsen T."/>
            <person name="Manichanh C."/>
            <person name="Arumugam M."/>
            <person name="Batto J."/>
            <person name="Santos M.B.Q.D."/>
            <person name="Blom N."/>
            <person name="Borruel N."/>
            <person name="Burgdorf K.S."/>
            <person name="Boumezbeur F."/>
            <person name="Casellas F."/>
            <person name="Dore J."/>
            <person name="Guarner F."/>
            <person name="Hansen T."/>
            <person name="Hildebrand F."/>
            <person name="Kaas R.S."/>
            <person name="Kennedy S."/>
            <person name="Kristiansen K."/>
            <person name="Kultima J.R."/>
            <person name="Leonard P."/>
            <person name="Levenez F."/>
            <person name="Lund O."/>
            <person name="Moumen B."/>
            <person name="Le Paslier D."/>
            <person name="Pons N."/>
            <person name="Pedersen O."/>
            <person name="Prifti E."/>
            <person name="Qin J."/>
            <person name="Raes J."/>
            <person name="Tap J."/>
            <person name="Tims S."/>
            <person name="Ussery D.W."/>
            <person name="Yamada T."/>
            <person name="MetaHit consortium"/>
            <person name="Renault P."/>
            <person name="Sicheritz-Ponten T."/>
            <person name="Bork P."/>
            <person name="Wang J."/>
            <person name="Brunak S."/>
            <person name="Ehrlich S.D."/>
        </authorList>
    </citation>
    <scope>NUCLEOTIDE SEQUENCE [LARGE SCALE GENOMIC DNA]</scope>
</reference>
<accession>R6X0L7</accession>
<evidence type="ECO:0000259" key="1">
    <source>
        <dbReference type="Pfam" id="PF02625"/>
    </source>
</evidence>
<dbReference type="HOGENOM" id="CLU_041115_1_1_9"/>
<dbReference type="InterPro" id="IPR027051">
    <property type="entry name" value="XdhC_Rossmann_dom"/>
</dbReference>
<dbReference type="PANTHER" id="PTHR30388:SF6">
    <property type="entry name" value="XANTHINE DEHYDROGENASE SUBUNIT A-RELATED"/>
    <property type="match status" value="1"/>
</dbReference>
<dbReference type="Gene3D" id="3.40.50.720">
    <property type="entry name" value="NAD(P)-binding Rossmann-like Domain"/>
    <property type="match status" value="1"/>
</dbReference>
<feature type="domain" description="XdhC Rossmann" evidence="2">
    <location>
        <begin position="168"/>
        <end position="310"/>
    </location>
</feature>
<dbReference type="AlphaFoldDB" id="R6X0L7"/>
<dbReference type="Pfam" id="PF13478">
    <property type="entry name" value="XdhC_C"/>
    <property type="match status" value="1"/>
</dbReference>
<gene>
    <name evidence="3" type="ORF">BN587_01675</name>
</gene>
<protein>
    <submittedName>
        <fullName evidence="3">Putative xanthine dehydrogenase accessory protein XdhC</fullName>
    </submittedName>
</protein>
<dbReference type="InterPro" id="IPR052698">
    <property type="entry name" value="MoCofactor_Util/Proc"/>
</dbReference>